<keyword evidence="2" id="KW-1185">Reference proteome</keyword>
<proteinExistence type="predicted"/>
<sequence>MTRLPRNARLCIPLPAHPLPTASTYLIPSAPLSGKTRNIICKISHLGVIALVSRRAASDIVTFHTAKRDLYIAISHIAACTNSYAPRIRSLRFRTSEVTARLSIPQICSPHFCTFIAWLACCLAYICPLGCTLCHSLSQHPPRSSLTTLRLVWARESHVVCVYSSSGHHHRILENRNTPREAKQCIVGFRT</sequence>
<dbReference type="OrthoDB" id="10466007at2759"/>
<evidence type="ECO:0000313" key="1">
    <source>
        <dbReference type="EMBL" id="OSD08784.1"/>
    </source>
</evidence>
<protein>
    <submittedName>
        <fullName evidence="1">Uncharacterized protein</fullName>
    </submittedName>
</protein>
<gene>
    <name evidence="1" type="ORF">PYCCODRAFT_54851</name>
</gene>
<dbReference type="Proteomes" id="UP000193067">
    <property type="component" value="Unassembled WGS sequence"/>
</dbReference>
<accession>A0A1Y2J7H7</accession>
<evidence type="ECO:0000313" key="2">
    <source>
        <dbReference type="Proteomes" id="UP000193067"/>
    </source>
</evidence>
<organism evidence="1 2">
    <name type="scientific">Trametes coccinea (strain BRFM310)</name>
    <name type="common">Pycnoporus coccineus</name>
    <dbReference type="NCBI Taxonomy" id="1353009"/>
    <lineage>
        <taxon>Eukaryota</taxon>
        <taxon>Fungi</taxon>
        <taxon>Dikarya</taxon>
        <taxon>Basidiomycota</taxon>
        <taxon>Agaricomycotina</taxon>
        <taxon>Agaricomycetes</taxon>
        <taxon>Polyporales</taxon>
        <taxon>Polyporaceae</taxon>
        <taxon>Trametes</taxon>
    </lineage>
</organism>
<reference evidence="1 2" key="1">
    <citation type="journal article" date="2015" name="Biotechnol. Biofuels">
        <title>Enhanced degradation of softwood versus hardwood by the white-rot fungus Pycnoporus coccineus.</title>
        <authorList>
            <person name="Couturier M."/>
            <person name="Navarro D."/>
            <person name="Chevret D."/>
            <person name="Henrissat B."/>
            <person name="Piumi F."/>
            <person name="Ruiz-Duenas F.J."/>
            <person name="Martinez A.T."/>
            <person name="Grigoriev I.V."/>
            <person name="Riley R."/>
            <person name="Lipzen A."/>
            <person name="Berrin J.G."/>
            <person name="Master E.R."/>
            <person name="Rosso M.N."/>
        </authorList>
    </citation>
    <scope>NUCLEOTIDE SEQUENCE [LARGE SCALE GENOMIC DNA]</scope>
    <source>
        <strain evidence="1 2">BRFM310</strain>
    </source>
</reference>
<dbReference type="AlphaFoldDB" id="A0A1Y2J7H7"/>
<dbReference type="EMBL" id="KZ084086">
    <property type="protein sequence ID" value="OSD08784.1"/>
    <property type="molecule type" value="Genomic_DNA"/>
</dbReference>
<name>A0A1Y2J7H7_TRAC3</name>